<dbReference type="AlphaFoldDB" id="A0A3B0A9Z0"/>
<evidence type="ECO:0000313" key="3">
    <source>
        <dbReference type="Proteomes" id="UP000279968"/>
    </source>
</evidence>
<reference evidence="2 3" key="1">
    <citation type="journal article" date="2015" name="Int. J. Syst. Evol. Microbiol.">
        <title>Micromonospora costi sp. nov., isolated from a leaf of Costus speciosus.</title>
        <authorList>
            <person name="Thawai C."/>
        </authorList>
    </citation>
    <scope>NUCLEOTIDE SEQUENCE [LARGE SCALE GENOMIC DNA]</scope>
    <source>
        <strain evidence="2 3">CS1-12</strain>
    </source>
</reference>
<feature type="region of interest" description="Disordered" evidence="1">
    <location>
        <begin position="88"/>
        <end position="129"/>
    </location>
</feature>
<evidence type="ECO:0008006" key="4">
    <source>
        <dbReference type="Google" id="ProtNLM"/>
    </source>
</evidence>
<dbReference type="EMBL" id="RBAN01000001">
    <property type="protein sequence ID" value="RKN57369.1"/>
    <property type="molecule type" value="Genomic_DNA"/>
</dbReference>
<comment type="caution">
    <text evidence="2">The sequence shown here is derived from an EMBL/GenBank/DDBJ whole genome shotgun (WGS) entry which is preliminary data.</text>
</comment>
<organism evidence="2 3">
    <name type="scientific">Micromonospora costi</name>
    <dbReference type="NCBI Taxonomy" id="1530042"/>
    <lineage>
        <taxon>Bacteria</taxon>
        <taxon>Bacillati</taxon>
        <taxon>Actinomycetota</taxon>
        <taxon>Actinomycetes</taxon>
        <taxon>Micromonosporales</taxon>
        <taxon>Micromonosporaceae</taxon>
        <taxon>Micromonospora</taxon>
    </lineage>
</organism>
<gene>
    <name evidence="2" type="ORF">D7193_01365</name>
</gene>
<dbReference type="InterPro" id="IPR011335">
    <property type="entry name" value="Restrct_endonuc-II-like"/>
</dbReference>
<evidence type="ECO:0000256" key="1">
    <source>
        <dbReference type="SAM" id="MobiDB-lite"/>
    </source>
</evidence>
<proteinExistence type="predicted"/>
<dbReference type="Gene3D" id="3.40.960.10">
    <property type="entry name" value="VSR Endonuclease"/>
    <property type="match status" value="1"/>
</dbReference>
<evidence type="ECO:0000313" key="2">
    <source>
        <dbReference type="EMBL" id="RKN57369.1"/>
    </source>
</evidence>
<protein>
    <recommendedName>
        <fullName evidence="4">DUF559 domain-containing protein</fullName>
    </recommendedName>
</protein>
<accession>A0A3B0A9Z0</accession>
<name>A0A3B0A9Z0_9ACTN</name>
<keyword evidence="3" id="KW-1185">Reference proteome</keyword>
<sequence>MRGRIFRGSTAVSRGLLTRNDLRSSAWRPLFRDVYADAQLTITHRTRCLAVHRWLTPPGTAVAGRSAAALYGVGRVPADQPIEVLVPTRPTPDADAAVAPSGRRRDAAVRPLGRSDAARPDPRKGSMTGLRVHHGEIEPGDVVDRAGILVTSPARTCWDLARWLDVVEAVVVIDGLLARRLTDVAALREYALARAGRRGWRSLLRAVDLADPGAESPPESRARVRLVMAGLPRPCTQFVVAEAGRFVARLDLAWPEFKVAVEYDGLWHDDPDQFHRDRRRLNRLLGEEWIVLHLTARRFREDFEGFVREVRAALRARGHRARWTPPHDRAATWK</sequence>
<dbReference type="Proteomes" id="UP000279968">
    <property type="component" value="Unassembled WGS sequence"/>
</dbReference>
<dbReference type="SUPFAM" id="SSF52980">
    <property type="entry name" value="Restriction endonuclease-like"/>
    <property type="match status" value="1"/>
</dbReference>